<evidence type="ECO:0000313" key="9">
    <source>
        <dbReference type="EMBL" id="NBH60337.1"/>
    </source>
</evidence>
<keyword evidence="5 7" id="KW-1133">Transmembrane helix</keyword>
<keyword evidence="6 7" id="KW-0472">Membrane</keyword>
<keyword evidence="3" id="KW-1003">Cell membrane</keyword>
<evidence type="ECO:0000256" key="4">
    <source>
        <dbReference type="ARBA" id="ARBA00022692"/>
    </source>
</evidence>
<evidence type="ECO:0000256" key="1">
    <source>
        <dbReference type="ARBA" id="ARBA00004651"/>
    </source>
</evidence>
<dbReference type="AlphaFoldDB" id="A0A845QI27"/>
<evidence type="ECO:0000313" key="10">
    <source>
        <dbReference type="Proteomes" id="UP000446866"/>
    </source>
</evidence>
<dbReference type="Gene3D" id="1.10.3720.10">
    <property type="entry name" value="MetI-like"/>
    <property type="match status" value="1"/>
</dbReference>
<comment type="subcellular location">
    <subcellularLocation>
        <location evidence="1 7">Cell membrane</location>
        <topology evidence="1 7">Multi-pass membrane protein</topology>
    </subcellularLocation>
</comment>
<dbReference type="SUPFAM" id="SSF161098">
    <property type="entry name" value="MetI-like"/>
    <property type="match status" value="1"/>
</dbReference>
<keyword evidence="10" id="KW-1185">Reference proteome</keyword>
<dbReference type="InterPro" id="IPR000515">
    <property type="entry name" value="MetI-like"/>
</dbReference>
<feature type="domain" description="ABC transmembrane type-1" evidence="8">
    <location>
        <begin position="97"/>
        <end position="304"/>
    </location>
</feature>
<evidence type="ECO:0000256" key="2">
    <source>
        <dbReference type="ARBA" id="ARBA00022448"/>
    </source>
</evidence>
<evidence type="ECO:0000256" key="6">
    <source>
        <dbReference type="ARBA" id="ARBA00023136"/>
    </source>
</evidence>
<sequence>MRKICKKLMQLFIILVLLSVAIFVIARLCPGDPLKAYYGDGIERMSTMQQEAARERLGLNDSILTQYLRWAENFLDGDLGLSYKYKQPVQAVIGNVWTNTLILGGVSYGLTFGFAILLGMFCARREGSLSDRLICKIGVISANVPSFFLALVLILLFAVTLKILPAGGAYSLGNRENLTDRFLHLILPVTVMVLEHLWYYAYMVRNKLLAETRKDYVLLCKAEGIDAKTIMRKHCLRNIMPSMFVIMAISLPHILGGTYVVEMIFGYPGLGMLGFEAAMYQDYNMLMALTLLTGAIVVVFNILAQILSEWLDPRMEYEKTFREVRA</sequence>
<evidence type="ECO:0000256" key="7">
    <source>
        <dbReference type="RuleBase" id="RU363032"/>
    </source>
</evidence>
<dbReference type="GO" id="GO:0005886">
    <property type="term" value="C:plasma membrane"/>
    <property type="evidence" value="ECO:0007669"/>
    <property type="project" value="UniProtKB-SubCell"/>
</dbReference>
<dbReference type="PANTHER" id="PTHR30465">
    <property type="entry name" value="INNER MEMBRANE ABC TRANSPORTER"/>
    <property type="match status" value="1"/>
</dbReference>
<name>A0A845QI27_9FIRM</name>
<evidence type="ECO:0000259" key="8">
    <source>
        <dbReference type="PROSITE" id="PS50928"/>
    </source>
</evidence>
<dbReference type="InterPro" id="IPR045621">
    <property type="entry name" value="BPD_transp_1_N"/>
</dbReference>
<comment type="caution">
    <text evidence="9">The sequence shown here is derived from an EMBL/GenBank/DDBJ whole genome shotgun (WGS) entry which is preliminary data.</text>
</comment>
<keyword evidence="4 7" id="KW-0812">Transmembrane</keyword>
<reference evidence="9 10" key="1">
    <citation type="submission" date="2018-08" db="EMBL/GenBank/DDBJ databases">
        <title>Murine metabolic-syndrome-specific gut microbial biobank.</title>
        <authorList>
            <person name="Liu C."/>
        </authorList>
    </citation>
    <scope>NUCLEOTIDE SEQUENCE [LARGE SCALE GENOMIC DNA]</scope>
    <source>
        <strain evidence="9 10">28</strain>
    </source>
</reference>
<dbReference type="Proteomes" id="UP000446866">
    <property type="component" value="Unassembled WGS sequence"/>
</dbReference>
<gene>
    <name evidence="9" type="ORF">D0435_01435</name>
</gene>
<evidence type="ECO:0000256" key="5">
    <source>
        <dbReference type="ARBA" id="ARBA00022989"/>
    </source>
</evidence>
<dbReference type="Pfam" id="PF19300">
    <property type="entry name" value="BPD_transp_1_N"/>
    <property type="match status" value="1"/>
</dbReference>
<keyword evidence="2 7" id="KW-0813">Transport</keyword>
<feature type="transmembrane region" description="Helical" evidence="7">
    <location>
        <begin position="242"/>
        <end position="265"/>
    </location>
</feature>
<comment type="similarity">
    <text evidence="7">Belongs to the binding-protein-dependent transport system permease family.</text>
</comment>
<proteinExistence type="inferred from homology"/>
<dbReference type="Pfam" id="PF00528">
    <property type="entry name" value="BPD_transp_1"/>
    <property type="match status" value="1"/>
</dbReference>
<feature type="transmembrane region" description="Helical" evidence="7">
    <location>
        <begin position="181"/>
        <end position="201"/>
    </location>
</feature>
<feature type="transmembrane region" description="Helical" evidence="7">
    <location>
        <begin position="133"/>
        <end position="161"/>
    </location>
</feature>
<accession>A0A845QI27</accession>
<dbReference type="CDD" id="cd06261">
    <property type="entry name" value="TM_PBP2"/>
    <property type="match status" value="1"/>
</dbReference>
<dbReference type="PROSITE" id="PS50928">
    <property type="entry name" value="ABC_TM1"/>
    <property type="match status" value="1"/>
</dbReference>
<dbReference type="RefSeq" id="WP_160200628.1">
    <property type="nucleotide sequence ID" value="NZ_QXWK01000001.1"/>
</dbReference>
<dbReference type="PANTHER" id="PTHR30465:SF0">
    <property type="entry name" value="OLIGOPEPTIDE TRANSPORT SYSTEM PERMEASE PROTEIN APPB"/>
    <property type="match status" value="1"/>
</dbReference>
<dbReference type="GO" id="GO:0055085">
    <property type="term" value="P:transmembrane transport"/>
    <property type="evidence" value="ECO:0007669"/>
    <property type="project" value="InterPro"/>
</dbReference>
<protein>
    <submittedName>
        <fullName evidence="9">ABC transporter permease</fullName>
    </submittedName>
</protein>
<evidence type="ECO:0000256" key="3">
    <source>
        <dbReference type="ARBA" id="ARBA00022475"/>
    </source>
</evidence>
<dbReference type="EMBL" id="QXWK01000001">
    <property type="protein sequence ID" value="NBH60337.1"/>
    <property type="molecule type" value="Genomic_DNA"/>
</dbReference>
<feature type="transmembrane region" description="Helical" evidence="7">
    <location>
        <begin position="101"/>
        <end position="121"/>
    </location>
</feature>
<organism evidence="9 10">
    <name type="scientific">Anaerotruncus colihominis</name>
    <dbReference type="NCBI Taxonomy" id="169435"/>
    <lineage>
        <taxon>Bacteria</taxon>
        <taxon>Bacillati</taxon>
        <taxon>Bacillota</taxon>
        <taxon>Clostridia</taxon>
        <taxon>Eubacteriales</taxon>
        <taxon>Oscillospiraceae</taxon>
        <taxon>Anaerotruncus</taxon>
    </lineage>
</organism>
<feature type="transmembrane region" description="Helical" evidence="7">
    <location>
        <begin position="285"/>
        <end position="307"/>
    </location>
</feature>
<dbReference type="InterPro" id="IPR035906">
    <property type="entry name" value="MetI-like_sf"/>
</dbReference>